<keyword evidence="4" id="KW-1185">Reference proteome</keyword>
<feature type="domain" description="F-box" evidence="1">
    <location>
        <begin position="26"/>
        <end position="61"/>
    </location>
</feature>
<dbReference type="InterPro" id="IPR006527">
    <property type="entry name" value="F-box-assoc_dom_typ1"/>
</dbReference>
<dbReference type="Gene3D" id="1.20.1280.50">
    <property type="match status" value="1"/>
</dbReference>
<dbReference type="PANTHER" id="PTHR35546">
    <property type="entry name" value="F-BOX PROTEIN INTERACTION DOMAIN PROTEIN-RELATED"/>
    <property type="match status" value="1"/>
</dbReference>
<evidence type="ECO:0000259" key="2">
    <source>
        <dbReference type="Pfam" id="PF07734"/>
    </source>
</evidence>
<dbReference type="InterPro" id="IPR001810">
    <property type="entry name" value="F-box_dom"/>
</dbReference>
<accession>A0ABD3E7G2</accession>
<name>A0ABD3E7G2_9LAMI</name>
<dbReference type="InterPro" id="IPR036047">
    <property type="entry name" value="F-box-like_dom_sf"/>
</dbReference>
<comment type="caution">
    <text evidence="3">The sequence shown here is derived from an EMBL/GenBank/DDBJ whole genome shotgun (WGS) entry which is preliminary data.</text>
</comment>
<evidence type="ECO:0000259" key="1">
    <source>
        <dbReference type="Pfam" id="PF00646"/>
    </source>
</evidence>
<dbReference type="Pfam" id="PF07734">
    <property type="entry name" value="FBA_1"/>
    <property type="match status" value="1"/>
</dbReference>
<evidence type="ECO:0000313" key="4">
    <source>
        <dbReference type="Proteomes" id="UP001632038"/>
    </source>
</evidence>
<evidence type="ECO:0008006" key="5">
    <source>
        <dbReference type="Google" id="ProtNLM"/>
    </source>
</evidence>
<dbReference type="AlphaFoldDB" id="A0ABD3E7G2"/>
<proteinExistence type="predicted"/>
<dbReference type="NCBIfam" id="TIGR01640">
    <property type="entry name" value="F_box_assoc_1"/>
    <property type="match status" value="1"/>
</dbReference>
<gene>
    <name evidence="3" type="ORF">CASFOL_006808</name>
</gene>
<dbReference type="PANTHER" id="PTHR35546:SF134">
    <property type="entry name" value="F-BOX ASSOCIATED DOMAIN-CONTAINING PROTEIN"/>
    <property type="match status" value="1"/>
</dbReference>
<feature type="domain" description="F-box associated beta-propeller type 1" evidence="2">
    <location>
        <begin position="102"/>
        <end position="267"/>
    </location>
</feature>
<dbReference type="EMBL" id="JAVIJP010000007">
    <property type="protein sequence ID" value="KAL3650405.1"/>
    <property type="molecule type" value="Genomic_DNA"/>
</dbReference>
<protein>
    <recommendedName>
        <fullName evidence="5">F-box domain-containing protein</fullName>
    </recommendedName>
</protein>
<reference evidence="4" key="1">
    <citation type="journal article" date="2024" name="IScience">
        <title>Strigolactones Initiate the Formation of Haustorium-like Structures in Castilleja.</title>
        <authorList>
            <person name="Buerger M."/>
            <person name="Peterson D."/>
            <person name="Chory J."/>
        </authorList>
    </citation>
    <scope>NUCLEOTIDE SEQUENCE [LARGE SCALE GENOMIC DNA]</scope>
</reference>
<dbReference type="InterPro" id="IPR055290">
    <property type="entry name" value="At3g26010-like"/>
</dbReference>
<sequence length="390" mass="46023">MVKLLKMNDGDEAEKPSSAQIVASIDDLIIEIIHRLPLKPLVQLRLVSNNWNSLISDANLRLWHNRPAVGLICEGRKMEHLYTITSKPLNSYIISLDKSNSPLIRKLTPTKDTWYRYYTIMHSCNGLLLCLIKEHNSSERHYVCNPTTRKYIALPELELDHSMYIIGMYLAFDPSKSPHYKVFCVARSFEYRLRLFQVYSSETGSWRIVGPLFKEETNFDSENGVYWNGAIHWLNISNGPRESVYFNLDYDETLKVFPMPPLQHKYYDRIEDYYFGESCDHLHFVDVYRKLNQFIVYEMKRDYSEWFVKYKVDVNVPDVKTISSFSVVRCKNDEDSFMVFAIGEELIRRIEKYNFDQKTCETLFFSTNDYGIYLLVIRPKFQYIESVCSV</sequence>
<dbReference type="Pfam" id="PF00646">
    <property type="entry name" value="F-box"/>
    <property type="match status" value="1"/>
</dbReference>
<dbReference type="InterPro" id="IPR017451">
    <property type="entry name" value="F-box-assoc_interact_dom"/>
</dbReference>
<dbReference type="SUPFAM" id="SSF81383">
    <property type="entry name" value="F-box domain"/>
    <property type="match status" value="1"/>
</dbReference>
<dbReference type="Proteomes" id="UP001632038">
    <property type="component" value="Unassembled WGS sequence"/>
</dbReference>
<evidence type="ECO:0000313" key="3">
    <source>
        <dbReference type="EMBL" id="KAL3650405.1"/>
    </source>
</evidence>
<organism evidence="3 4">
    <name type="scientific">Castilleja foliolosa</name>
    <dbReference type="NCBI Taxonomy" id="1961234"/>
    <lineage>
        <taxon>Eukaryota</taxon>
        <taxon>Viridiplantae</taxon>
        <taxon>Streptophyta</taxon>
        <taxon>Embryophyta</taxon>
        <taxon>Tracheophyta</taxon>
        <taxon>Spermatophyta</taxon>
        <taxon>Magnoliopsida</taxon>
        <taxon>eudicotyledons</taxon>
        <taxon>Gunneridae</taxon>
        <taxon>Pentapetalae</taxon>
        <taxon>asterids</taxon>
        <taxon>lamiids</taxon>
        <taxon>Lamiales</taxon>
        <taxon>Orobanchaceae</taxon>
        <taxon>Pedicularideae</taxon>
        <taxon>Castillejinae</taxon>
        <taxon>Castilleja</taxon>
    </lineage>
</organism>